<sequence length="148" mass="16860">MCKRNNDALFFTCSLIEQLGRSLHMRRGKVAAELGEAGIQTLYLNADILHCEPIEKVADDVITEFSLQGGDFDNLAEARYTVPDVWTMGKVYARLIEDVSDEDNIVETILQVFTSWIDGLLSDYNSAFYYQPRDYIAECYRQKTVLDG</sequence>
<dbReference type="EMBL" id="JAHLQN010000001">
    <property type="protein sequence ID" value="MBU5626379.1"/>
    <property type="molecule type" value="Genomic_DNA"/>
</dbReference>
<protein>
    <submittedName>
        <fullName evidence="1">Uncharacterized protein</fullName>
    </submittedName>
</protein>
<accession>A0ABS6FAQ1</accession>
<name>A0ABS6FAQ1_9FIRM</name>
<dbReference type="RefSeq" id="WP_216631871.1">
    <property type="nucleotide sequence ID" value="NZ_JAHLQN010000001.1"/>
</dbReference>
<evidence type="ECO:0000313" key="1">
    <source>
        <dbReference type="EMBL" id="MBU5626379.1"/>
    </source>
</evidence>
<proteinExistence type="predicted"/>
<gene>
    <name evidence="1" type="ORF">KQI82_05515</name>
</gene>
<comment type="caution">
    <text evidence="1">The sequence shown here is derived from an EMBL/GenBank/DDBJ whole genome shotgun (WGS) entry which is preliminary data.</text>
</comment>
<reference evidence="1 2" key="1">
    <citation type="submission" date="2021-06" db="EMBL/GenBank/DDBJ databases">
        <authorList>
            <person name="Sun Q."/>
            <person name="Li D."/>
        </authorList>
    </citation>
    <scope>NUCLEOTIDE SEQUENCE [LARGE SCALE GENOMIC DNA]</scope>
    <source>
        <strain evidence="1 2">MSJ-2</strain>
    </source>
</reference>
<organism evidence="1 2">
    <name type="scientific">Dysosmobacter acutus</name>
    <dbReference type="NCBI Taxonomy" id="2841504"/>
    <lineage>
        <taxon>Bacteria</taxon>
        <taxon>Bacillati</taxon>
        <taxon>Bacillota</taxon>
        <taxon>Clostridia</taxon>
        <taxon>Eubacteriales</taxon>
        <taxon>Oscillospiraceae</taxon>
        <taxon>Dysosmobacter</taxon>
    </lineage>
</organism>
<keyword evidence="2" id="KW-1185">Reference proteome</keyword>
<evidence type="ECO:0000313" key="2">
    <source>
        <dbReference type="Proteomes" id="UP000787672"/>
    </source>
</evidence>
<dbReference type="Proteomes" id="UP000787672">
    <property type="component" value="Unassembled WGS sequence"/>
</dbReference>